<evidence type="ECO:0000259" key="2">
    <source>
        <dbReference type="Pfam" id="PF01636"/>
    </source>
</evidence>
<comment type="similarity">
    <text evidence="1">Belongs to the pseudomonas-type ThrB family.</text>
</comment>
<evidence type="ECO:0000313" key="4">
    <source>
        <dbReference type="Proteomes" id="UP000587942"/>
    </source>
</evidence>
<proteinExistence type="inferred from homology"/>
<gene>
    <name evidence="3" type="ORF">GWK17_14130</name>
</gene>
<sequence>MKEVIKRALEDYQIGQTYLIEQEIPSWSQDLHYKIKADGKRYSARFLKENRSPNDVFGTITDEILTEQAKFCLFLVEHGIPFMKLVPALGNEPYIIVWWKGEKYRFIMFEWIEGRHLTHCDEDLAWKFGNMARRFHDISSTFVSAVFPKKSHLIGYQIFTNQLWAAIRSTSMLDKTELQDYLELANKHIAAAKFPKMDYIVQTDLNPLNVLWDENKNIVGIVDFESIGYGDRIEGLAWLIKWYSRTNGIKSMEMSPEVAEKLLQGYGAFDFLGFDDYDRLSSLLWLSGCMNWNFVKETISFLESSNEEKLKGHLHSYKKRGEKLTSLISKSFLSQ</sequence>
<protein>
    <submittedName>
        <fullName evidence="3">Phosphotransferase</fullName>
    </submittedName>
</protein>
<dbReference type="PANTHER" id="PTHR21064:SF6">
    <property type="entry name" value="AMINOGLYCOSIDE PHOSPHOTRANSFERASE DOMAIN-CONTAINING PROTEIN"/>
    <property type="match status" value="1"/>
</dbReference>
<accession>A0A846TDI2</accession>
<dbReference type="EMBL" id="JAAVUM010000009">
    <property type="protein sequence ID" value="NKE06593.1"/>
    <property type="molecule type" value="Genomic_DNA"/>
</dbReference>
<dbReference type="Pfam" id="PF01636">
    <property type="entry name" value="APH"/>
    <property type="match status" value="1"/>
</dbReference>
<dbReference type="SUPFAM" id="SSF56112">
    <property type="entry name" value="Protein kinase-like (PK-like)"/>
    <property type="match status" value="1"/>
</dbReference>
<dbReference type="InterPro" id="IPR050249">
    <property type="entry name" value="Pseudomonas-type_ThrB"/>
</dbReference>
<evidence type="ECO:0000256" key="1">
    <source>
        <dbReference type="ARBA" id="ARBA00038240"/>
    </source>
</evidence>
<dbReference type="Gene3D" id="3.90.1200.10">
    <property type="match status" value="1"/>
</dbReference>
<dbReference type="AlphaFoldDB" id="A0A846TDI2"/>
<organism evidence="3 4">
    <name type="scientific">Mesobacillus selenatarsenatis</name>
    <dbReference type="NCBI Taxonomy" id="388741"/>
    <lineage>
        <taxon>Bacteria</taxon>
        <taxon>Bacillati</taxon>
        <taxon>Bacillota</taxon>
        <taxon>Bacilli</taxon>
        <taxon>Bacillales</taxon>
        <taxon>Bacillaceae</taxon>
        <taxon>Mesobacillus</taxon>
    </lineage>
</organism>
<dbReference type="InterPro" id="IPR011009">
    <property type="entry name" value="Kinase-like_dom_sf"/>
</dbReference>
<keyword evidence="3" id="KW-0808">Transferase</keyword>
<reference evidence="3 4" key="1">
    <citation type="submission" date="2020-03" db="EMBL/GenBank/DDBJ databases">
        <authorList>
            <person name="Sun Q."/>
        </authorList>
    </citation>
    <scope>NUCLEOTIDE SEQUENCE [LARGE SCALE GENOMIC DNA]</scope>
    <source>
        <strain evidence="3 4">KACC 21451</strain>
    </source>
</reference>
<dbReference type="PANTHER" id="PTHR21064">
    <property type="entry name" value="AMINOGLYCOSIDE PHOSPHOTRANSFERASE DOMAIN-CONTAINING PROTEIN-RELATED"/>
    <property type="match status" value="1"/>
</dbReference>
<dbReference type="InterPro" id="IPR002575">
    <property type="entry name" value="Aminoglycoside_PTrfase"/>
</dbReference>
<comment type="caution">
    <text evidence="3">The sequence shown here is derived from an EMBL/GenBank/DDBJ whole genome shotgun (WGS) entry which is preliminary data.</text>
</comment>
<dbReference type="GO" id="GO:0019202">
    <property type="term" value="F:amino acid kinase activity"/>
    <property type="evidence" value="ECO:0007669"/>
    <property type="project" value="TreeGrafter"/>
</dbReference>
<evidence type="ECO:0000313" key="3">
    <source>
        <dbReference type="EMBL" id="NKE06593.1"/>
    </source>
</evidence>
<dbReference type="Proteomes" id="UP000587942">
    <property type="component" value="Unassembled WGS sequence"/>
</dbReference>
<name>A0A846TDI2_9BACI</name>
<feature type="domain" description="Aminoglycoside phosphotransferase" evidence="2">
    <location>
        <begin position="63"/>
        <end position="279"/>
    </location>
</feature>